<gene>
    <name evidence="2" type="primary">LOC140690159</name>
</gene>
<protein>
    <submittedName>
        <fullName evidence="2">Uncharacterized protein</fullName>
    </submittedName>
</protein>
<organism evidence="1 2">
    <name type="scientific">Vicugna pacos</name>
    <name type="common">Alpaca</name>
    <name type="synonym">Lama pacos</name>
    <dbReference type="NCBI Taxonomy" id="30538"/>
    <lineage>
        <taxon>Eukaryota</taxon>
        <taxon>Metazoa</taxon>
        <taxon>Chordata</taxon>
        <taxon>Craniata</taxon>
        <taxon>Vertebrata</taxon>
        <taxon>Euteleostomi</taxon>
        <taxon>Mammalia</taxon>
        <taxon>Eutheria</taxon>
        <taxon>Laurasiatheria</taxon>
        <taxon>Artiodactyla</taxon>
        <taxon>Tylopoda</taxon>
        <taxon>Camelidae</taxon>
        <taxon>Vicugna</taxon>
    </lineage>
</organism>
<evidence type="ECO:0000313" key="2">
    <source>
        <dbReference type="RefSeq" id="XP_072807758.1"/>
    </source>
</evidence>
<evidence type="ECO:0000313" key="1">
    <source>
        <dbReference type="Proteomes" id="UP001652581"/>
    </source>
</evidence>
<proteinExistence type="predicted"/>
<dbReference type="Proteomes" id="UP001652581">
    <property type="component" value="Chromosome 29"/>
</dbReference>
<reference evidence="2" key="1">
    <citation type="submission" date="2025-08" db="UniProtKB">
        <authorList>
            <consortium name="RefSeq"/>
        </authorList>
    </citation>
    <scope>IDENTIFICATION</scope>
</reference>
<accession>A0ABM5CGI1</accession>
<name>A0ABM5CGI1_VICPA</name>
<sequence length="290" mass="32528">MVAVANENSFAFKLLTHRLPWSWDDAQTRQEAVINDRISPLSSPQERTGQRAEEGFVTISLAHRAPHAEASHLALQAGLPGVETAALTPPFRGRAVCRSTAHDAQLKTAAAAGRVQRRHAPSPPRSCFSLARLRSFRMNQQPRPRPFKESRCPGGDWRFSILRSKTTAFCGFRTEFGPFSIGASGTSKCTTDYLIRILNHNHWRKHWRRVKKKKKINGRKKMHLGVKRTHSNRLASSNDHGSSSQLCRELGELGERQAGTGLQFIPCKQTGSQCKCFFWHSDKVAAYSET</sequence>
<keyword evidence="1" id="KW-1185">Reference proteome</keyword>
<dbReference type="RefSeq" id="XP_072807758.1">
    <property type="nucleotide sequence ID" value="XM_072951657.1"/>
</dbReference>
<dbReference type="GeneID" id="140690159"/>